<accession>X1JU17</accession>
<dbReference type="AlphaFoldDB" id="X1JU17"/>
<reference evidence="1" key="1">
    <citation type="journal article" date="2014" name="Front. Microbiol.">
        <title>High frequency of phylogenetically diverse reductive dehalogenase-homologous genes in deep subseafloor sedimentary metagenomes.</title>
        <authorList>
            <person name="Kawai M."/>
            <person name="Futagami T."/>
            <person name="Toyoda A."/>
            <person name="Takaki Y."/>
            <person name="Nishi S."/>
            <person name="Hori S."/>
            <person name="Arai W."/>
            <person name="Tsubouchi T."/>
            <person name="Morono Y."/>
            <person name="Uchiyama I."/>
            <person name="Ito T."/>
            <person name="Fujiyama A."/>
            <person name="Inagaki F."/>
            <person name="Takami H."/>
        </authorList>
    </citation>
    <scope>NUCLEOTIDE SEQUENCE</scope>
    <source>
        <strain evidence="1">Expedition CK06-06</strain>
    </source>
</reference>
<dbReference type="EMBL" id="BARU01042437">
    <property type="protein sequence ID" value="GAH84905.1"/>
    <property type="molecule type" value="Genomic_DNA"/>
</dbReference>
<evidence type="ECO:0000313" key="1">
    <source>
        <dbReference type="EMBL" id="GAH84905.1"/>
    </source>
</evidence>
<comment type="caution">
    <text evidence="1">The sequence shown here is derived from an EMBL/GenBank/DDBJ whole genome shotgun (WGS) entry which is preliminary data.</text>
</comment>
<proteinExistence type="predicted"/>
<gene>
    <name evidence="1" type="ORF">S03H2_65204</name>
</gene>
<name>X1JU17_9ZZZZ</name>
<protein>
    <submittedName>
        <fullName evidence="1">Uncharacterized protein</fullName>
    </submittedName>
</protein>
<feature type="non-terminal residue" evidence="1">
    <location>
        <position position="137"/>
    </location>
</feature>
<organism evidence="1">
    <name type="scientific">marine sediment metagenome</name>
    <dbReference type="NCBI Taxonomy" id="412755"/>
    <lineage>
        <taxon>unclassified sequences</taxon>
        <taxon>metagenomes</taxon>
        <taxon>ecological metagenomes</taxon>
    </lineage>
</organism>
<sequence length="137" mass="15261">MAEIKSLADIAEKWIRVTPGRVEDYKLGIQNPKRDWAEEAEAGKDNWKAGIDAAAAKDMFAKGIIKAGTAKWKEKSLKKGPSRFAEGVYLAGDDYKKGFAPYREAIAKTDLGPRFPKRDPRNLDRVKRIVAALIKGE</sequence>